<dbReference type="PANTHER" id="PTHR14905">
    <property type="entry name" value="NG37"/>
    <property type="match status" value="1"/>
</dbReference>
<dbReference type="CDD" id="cd00198">
    <property type="entry name" value="vWFA"/>
    <property type="match status" value="1"/>
</dbReference>
<dbReference type="GeneID" id="115823802"/>
<dbReference type="AlphaFoldDB" id="A0A6J2WJ42"/>
<feature type="signal peptide" evidence="6">
    <location>
        <begin position="1"/>
        <end position="21"/>
    </location>
</feature>
<keyword evidence="3 6" id="KW-0732">Signal</keyword>
<dbReference type="InterPro" id="IPR056862">
    <property type="entry name" value="VWA7_N"/>
</dbReference>
<feature type="domain" description="Hemicentin-1-like von Willebrand factor A" evidence="9">
    <location>
        <begin position="299"/>
        <end position="473"/>
    </location>
</feature>
<evidence type="ECO:0000313" key="12">
    <source>
        <dbReference type="RefSeq" id="XP_030643687.1"/>
    </source>
</evidence>
<proteinExistence type="predicted"/>
<dbReference type="Gene3D" id="3.40.50.410">
    <property type="entry name" value="von Willebrand factor, type A domain"/>
    <property type="match status" value="1"/>
</dbReference>
<feature type="domain" description="Hemicentin/VWA7 galactose-binding" evidence="7">
    <location>
        <begin position="492"/>
        <end position="590"/>
    </location>
</feature>
<keyword evidence="2" id="KW-0964">Secreted</keyword>
<dbReference type="Proteomes" id="UP000504632">
    <property type="component" value="Chromosome 11"/>
</dbReference>
<feature type="domain" description="VWA7 N-terminal" evidence="10">
    <location>
        <begin position="65"/>
        <end position="287"/>
    </location>
</feature>
<dbReference type="InterPro" id="IPR056475">
    <property type="entry name" value="GBD_Hemicentin/VWA7"/>
</dbReference>
<dbReference type="PANTHER" id="PTHR14905:SF18">
    <property type="entry name" value="VON WILLEBRAND FACTOR A DOMAIN-CONTAINING 10, TANDEM DUPLICATE 1-RELATED"/>
    <property type="match status" value="1"/>
</dbReference>
<reference evidence="11" key="1">
    <citation type="submission" date="2024-06" db="UniProtKB">
        <authorList>
            <consortium name="RefSeq"/>
        </authorList>
    </citation>
    <scope>NUCLEOTIDE SEQUENCE [LARGE SCALE GENOMIC DNA]</scope>
</reference>
<protein>
    <submittedName>
        <fullName evidence="12">von Willebrand factor A domain-containing protein 7-like</fullName>
    </submittedName>
</protein>
<dbReference type="OrthoDB" id="301415at2759"/>
<dbReference type="InParanoid" id="A0A6J2WJ42"/>
<evidence type="ECO:0000256" key="4">
    <source>
        <dbReference type="ARBA" id="ARBA00023180"/>
    </source>
</evidence>
<dbReference type="Pfam" id="PF23619">
    <property type="entry name" value="Ig_VWA7"/>
    <property type="match status" value="1"/>
</dbReference>
<dbReference type="SUPFAM" id="SSF53300">
    <property type="entry name" value="vWA-like"/>
    <property type="match status" value="1"/>
</dbReference>
<feature type="region of interest" description="Disordered" evidence="5">
    <location>
        <begin position="217"/>
        <end position="244"/>
    </location>
</feature>
<dbReference type="GO" id="GO:0005576">
    <property type="term" value="C:extracellular region"/>
    <property type="evidence" value="ECO:0007669"/>
    <property type="project" value="UniProtKB-SubCell"/>
</dbReference>
<comment type="subcellular location">
    <subcellularLocation>
        <location evidence="1">Secreted</location>
    </subcellularLocation>
</comment>
<evidence type="ECO:0000259" key="8">
    <source>
        <dbReference type="Pfam" id="PF23619"/>
    </source>
</evidence>
<evidence type="ECO:0000256" key="6">
    <source>
        <dbReference type="SAM" id="SignalP"/>
    </source>
</evidence>
<evidence type="ECO:0000259" key="9">
    <source>
        <dbReference type="Pfam" id="PF25106"/>
    </source>
</evidence>
<evidence type="ECO:0000259" key="7">
    <source>
        <dbReference type="Pfam" id="PF23560"/>
    </source>
</evidence>
<dbReference type="Pfam" id="PF23560">
    <property type="entry name" value="GBD_Hemicentin"/>
    <property type="match status" value="1"/>
</dbReference>
<keyword evidence="11" id="KW-1185">Reference proteome</keyword>
<dbReference type="InterPro" id="IPR057615">
    <property type="entry name" value="Ig_VWA7"/>
</dbReference>
<evidence type="ECO:0000256" key="3">
    <source>
        <dbReference type="ARBA" id="ARBA00022729"/>
    </source>
</evidence>
<reference evidence="12" key="2">
    <citation type="submission" date="2025-08" db="UniProtKB">
        <authorList>
            <consortium name="RefSeq"/>
        </authorList>
    </citation>
    <scope>IDENTIFICATION</scope>
</reference>
<evidence type="ECO:0000256" key="5">
    <source>
        <dbReference type="SAM" id="MobiDB-lite"/>
    </source>
</evidence>
<sequence length="1039" mass="111347">MASSLVFRTAIFFLIQTGTLAFRVDSRISSSHKNITHTAILQIVTDVCRKQAQLMGKDFVLPDHLTTDSLAKACSSSESVKAFRSAIDEITHGNTNVDPQHASMEYHFDDESFLQGQNLITAGVTSVKASLRQGNFQVARQHLGEVLHTLQDFYSHSNWIELGNIEPYSNLIRPGSLIDNIADKNTPTCKSCIGNDCQNNILDSIISQKKLTSGYYSSSGSSKPNGKCSHGGASDRTSRVEPAGGISKDYVDSSHGFLHHQAAAVATTATIELLEDIMGAAGDINFLRLMGISQSTSILCFVIDTTGSMEDEIEQIRNVTSSIIDQRIGTANEPSLYILVPFNDPEFGPMQRTTDPDEIKQKIKSVTEEVEGGGDPPEMCLSALQLALTGAPPETDIFVLTDAEAKDTELKGTVLALIESTKSKVNFLLTNALISRRRRRSSGGEKGHHANPLNQLYRELAEASGGLAIEVTKKTLPQATSIIVDASNSARVTLLHAVRNPGRPDDFSFLTDSSVRNLKIYMTGYSLTFTITSPSGKSQSNGVSNGDLGVINKVGNFYTVTLNGHNQTGLWKICMNSTQPYTVKVTGQSEIDFLFYFVELFKEPHPGYAVLDSRPPINSNVNLLVSVTGGDSVRVTEVALVDASDSGAVNGTLEDLGSGDYLVTMSKVPAGQFVVSVKGERNFTKSLPDRFQRQSTTQIRASSVFIATQVNGTWEPGTAVSVAFTVSTGGSVGSLTIRARNNRGFDTTFPQSLITDSEGRAKGIITLTAPSDTPTGTDVTLTIEADAPGDSDTNYAVLRLAVVAPVTDVTPPVCEITSINAHCSVNCSLSTWELSANLTDGNGTGIQSLTMRQGNGNLTNTTVHEGGVDVILASYIASCCSQDVKLVAVDKVGNVGTCVGSIRGAVTASTSMSSPMPTNAITEYTTRSTATAQPKANSLSLKATVLRTLQLIARTPAYAVVPAMAPSSPLAPEDMGAAVFLWSERHIDSLIHTTRIYSNDIGMSFGLEKCGRMSAVSRTTFEKRLKTYLFRGTLTFSSN</sequence>
<evidence type="ECO:0000256" key="2">
    <source>
        <dbReference type="ARBA" id="ARBA00022525"/>
    </source>
</evidence>
<dbReference type="Pfam" id="PF25107">
    <property type="entry name" value="VWA7_N"/>
    <property type="match status" value="1"/>
</dbReference>
<organism evidence="11 12">
    <name type="scientific">Chanos chanos</name>
    <name type="common">Milkfish</name>
    <name type="synonym">Mugil chanos</name>
    <dbReference type="NCBI Taxonomy" id="29144"/>
    <lineage>
        <taxon>Eukaryota</taxon>
        <taxon>Metazoa</taxon>
        <taxon>Chordata</taxon>
        <taxon>Craniata</taxon>
        <taxon>Vertebrata</taxon>
        <taxon>Euteleostomi</taxon>
        <taxon>Actinopterygii</taxon>
        <taxon>Neopterygii</taxon>
        <taxon>Teleostei</taxon>
        <taxon>Ostariophysi</taxon>
        <taxon>Gonorynchiformes</taxon>
        <taxon>Chanidae</taxon>
        <taxon>Chanos</taxon>
    </lineage>
</organism>
<dbReference type="InterPro" id="IPR056861">
    <property type="entry name" value="HMCN1-like_VWA"/>
</dbReference>
<evidence type="ECO:0000259" key="10">
    <source>
        <dbReference type="Pfam" id="PF25107"/>
    </source>
</evidence>
<dbReference type="RefSeq" id="XP_030643687.1">
    <property type="nucleotide sequence ID" value="XM_030787827.1"/>
</dbReference>
<keyword evidence="4" id="KW-0325">Glycoprotein</keyword>
<accession>A0A6J2WJ42</accession>
<gene>
    <name evidence="12" type="primary">LOC115823802</name>
</gene>
<dbReference type="InterPro" id="IPR036465">
    <property type="entry name" value="vWFA_dom_sf"/>
</dbReference>
<evidence type="ECO:0000313" key="11">
    <source>
        <dbReference type="Proteomes" id="UP000504632"/>
    </source>
</evidence>
<evidence type="ECO:0000256" key="1">
    <source>
        <dbReference type="ARBA" id="ARBA00004613"/>
    </source>
</evidence>
<feature type="domain" description="VWA7 Ig-like" evidence="8">
    <location>
        <begin position="705"/>
        <end position="804"/>
    </location>
</feature>
<feature type="chain" id="PRO_5026710769" evidence="6">
    <location>
        <begin position="22"/>
        <end position="1039"/>
    </location>
</feature>
<dbReference type="Pfam" id="PF25106">
    <property type="entry name" value="VWA_4"/>
    <property type="match status" value="1"/>
</dbReference>
<dbReference type="InterPro" id="IPR052577">
    <property type="entry name" value="VWA7"/>
</dbReference>
<name>A0A6J2WJ42_CHACN</name>